<keyword evidence="2 7" id="KW-0813">Transport</keyword>
<feature type="transmembrane region" description="Helical" evidence="7">
    <location>
        <begin position="99"/>
        <end position="119"/>
    </location>
</feature>
<accession>A0A2N3R9B1</accession>
<dbReference type="PANTHER" id="PTHR30193:SF37">
    <property type="entry name" value="INNER MEMBRANE ABC TRANSPORTER PERMEASE PROTEIN YCJO"/>
    <property type="match status" value="1"/>
</dbReference>
<dbReference type="InterPro" id="IPR035906">
    <property type="entry name" value="MetI-like_sf"/>
</dbReference>
<feature type="domain" description="ABC transmembrane type-1" evidence="8">
    <location>
        <begin position="95"/>
        <end position="308"/>
    </location>
</feature>
<evidence type="ECO:0000256" key="7">
    <source>
        <dbReference type="RuleBase" id="RU363032"/>
    </source>
</evidence>
<keyword evidence="3" id="KW-1003">Cell membrane</keyword>
<protein>
    <submittedName>
        <fullName evidence="9">Sugar ABC transporter permease</fullName>
    </submittedName>
</protein>
<feature type="transmembrane region" description="Helical" evidence="7">
    <location>
        <begin position="184"/>
        <end position="206"/>
    </location>
</feature>
<proteinExistence type="inferred from homology"/>
<evidence type="ECO:0000256" key="5">
    <source>
        <dbReference type="ARBA" id="ARBA00022989"/>
    </source>
</evidence>
<evidence type="ECO:0000256" key="4">
    <source>
        <dbReference type="ARBA" id="ARBA00022692"/>
    </source>
</evidence>
<dbReference type="GO" id="GO:0005886">
    <property type="term" value="C:plasma membrane"/>
    <property type="evidence" value="ECO:0007669"/>
    <property type="project" value="UniProtKB-SubCell"/>
</dbReference>
<evidence type="ECO:0000256" key="3">
    <source>
        <dbReference type="ARBA" id="ARBA00022475"/>
    </source>
</evidence>
<dbReference type="Proteomes" id="UP000233731">
    <property type="component" value="Unassembled WGS sequence"/>
</dbReference>
<evidence type="ECO:0000313" key="10">
    <source>
        <dbReference type="Proteomes" id="UP000233731"/>
    </source>
</evidence>
<gene>
    <name evidence="9" type="ORF">CQR44_1534</name>
</gene>
<evidence type="ECO:0000313" key="9">
    <source>
        <dbReference type="EMBL" id="PKV08575.1"/>
    </source>
</evidence>
<dbReference type="PROSITE" id="PS50928">
    <property type="entry name" value="ABC_TM1"/>
    <property type="match status" value="1"/>
</dbReference>
<keyword evidence="6 7" id="KW-0472">Membrane</keyword>
<comment type="caution">
    <text evidence="9">The sequence shown here is derived from an EMBL/GenBank/DDBJ whole genome shotgun (WGS) entry which is preliminary data.</text>
</comment>
<dbReference type="CDD" id="cd06261">
    <property type="entry name" value="TM_PBP2"/>
    <property type="match status" value="1"/>
</dbReference>
<evidence type="ECO:0000259" key="8">
    <source>
        <dbReference type="PROSITE" id="PS50928"/>
    </source>
</evidence>
<evidence type="ECO:0000256" key="6">
    <source>
        <dbReference type="ARBA" id="ARBA00023136"/>
    </source>
</evidence>
<feature type="transmembrane region" description="Helical" evidence="7">
    <location>
        <begin position="242"/>
        <end position="263"/>
    </location>
</feature>
<dbReference type="GO" id="GO:0055085">
    <property type="term" value="P:transmembrane transport"/>
    <property type="evidence" value="ECO:0007669"/>
    <property type="project" value="InterPro"/>
</dbReference>
<sequence length="322" mass="34816">MSTSVKAEAGAERHCSNAVRTAKRDGHRRHKAGVTLIGWFFLLPGLAFYIVFVFWPIIQTAWYSFYSWNGVDASTWVGFDNFIRVFTDPVLRGSIAHSFYLIIPFALIPVALGIILASLIRDVRSRTFSSVAQVCMFLPRVIPGAAAGVAWTWMLAQDGIVNQMLKAMGLGSHATAWLGNQRTALNAVGVIGFWLQLGFCIVLLSAGIGSISKSLYEAASIDGAGWWSQLWHITLPGLRGQIAVCLTMTMVAALASFDVVFMATQGGPGYSTMVPGVMVYRLAFTQNKVGLASALAVVLMILVLLVVGPLQRLVQGKSEEAA</sequence>
<keyword evidence="5 7" id="KW-1133">Transmembrane helix</keyword>
<dbReference type="AlphaFoldDB" id="A0A2N3R9B1"/>
<dbReference type="PANTHER" id="PTHR30193">
    <property type="entry name" value="ABC TRANSPORTER PERMEASE PROTEIN"/>
    <property type="match status" value="1"/>
</dbReference>
<reference evidence="9 10" key="1">
    <citation type="submission" date="2017-10" db="EMBL/GenBank/DDBJ databases">
        <title>Bifidobacterium genomics.</title>
        <authorList>
            <person name="Lugli G.A."/>
            <person name="Milani C."/>
            <person name="Mancabelli L."/>
        </authorList>
    </citation>
    <scope>NUCLEOTIDE SEQUENCE [LARGE SCALE GENOMIC DNA]</scope>
    <source>
        <strain evidence="9 10">1460B</strain>
    </source>
</reference>
<dbReference type="SUPFAM" id="SSF161098">
    <property type="entry name" value="MetI-like"/>
    <property type="match status" value="1"/>
</dbReference>
<dbReference type="Gene3D" id="1.10.3720.10">
    <property type="entry name" value="MetI-like"/>
    <property type="match status" value="1"/>
</dbReference>
<evidence type="ECO:0000256" key="1">
    <source>
        <dbReference type="ARBA" id="ARBA00004651"/>
    </source>
</evidence>
<dbReference type="InterPro" id="IPR000515">
    <property type="entry name" value="MetI-like"/>
</dbReference>
<feature type="transmembrane region" description="Helical" evidence="7">
    <location>
        <begin position="33"/>
        <end position="58"/>
    </location>
</feature>
<comment type="similarity">
    <text evidence="7">Belongs to the binding-protein-dependent transport system permease family.</text>
</comment>
<dbReference type="EMBL" id="PCHJ01000017">
    <property type="protein sequence ID" value="PKV08575.1"/>
    <property type="molecule type" value="Genomic_DNA"/>
</dbReference>
<comment type="subcellular location">
    <subcellularLocation>
        <location evidence="1 7">Cell membrane</location>
        <topology evidence="1 7">Multi-pass membrane protein</topology>
    </subcellularLocation>
</comment>
<feature type="transmembrane region" description="Helical" evidence="7">
    <location>
        <begin position="289"/>
        <end position="308"/>
    </location>
</feature>
<feature type="transmembrane region" description="Helical" evidence="7">
    <location>
        <begin position="131"/>
        <end position="154"/>
    </location>
</feature>
<organism evidence="9 10">
    <name type="scientific">Bifidobacterium asteroides</name>
    <dbReference type="NCBI Taxonomy" id="1684"/>
    <lineage>
        <taxon>Bacteria</taxon>
        <taxon>Bacillati</taxon>
        <taxon>Actinomycetota</taxon>
        <taxon>Actinomycetes</taxon>
        <taxon>Bifidobacteriales</taxon>
        <taxon>Bifidobacteriaceae</taxon>
        <taxon>Bifidobacterium</taxon>
    </lineage>
</organism>
<keyword evidence="4 7" id="KW-0812">Transmembrane</keyword>
<evidence type="ECO:0000256" key="2">
    <source>
        <dbReference type="ARBA" id="ARBA00022448"/>
    </source>
</evidence>
<name>A0A2N3R9B1_9BIFI</name>
<dbReference type="Pfam" id="PF00528">
    <property type="entry name" value="BPD_transp_1"/>
    <property type="match status" value="1"/>
</dbReference>
<dbReference type="InterPro" id="IPR051393">
    <property type="entry name" value="ABC_transporter_permease"/>
</dbReference>
<dbReference type="SUPFAM" id="SSF160964">
    <property type="entry name" value="MalF N-terminal region-like"/>
    <property type="match status" value="1"/>
</dbReference>